<feature type="compositionally biased region" description="Basic and acidic residues" evidence="1">
    <location>
        <begin position="23"/>
        <end position="45"/>
    </location>
</feature>
<name>A0AAN8H464_9TELE</name>
<proteinExistence type="predicted"/>
<organism evidence="2 3">
    <name type="scientific">Champsocephalus esox</name>
    <name type="common">pike icefish</name>
    <dbReference type="NCBI Taxonomy" id="159716"/>
    <lineage>
        <taxon>Eukaryota</taxon>
        <taxon>Metazoa</taxon>
        <taxon>Chordata</taxon>
        <taxon>Craniata</taxon>
        <taxon>Vertebrata</taxon>
        <taxon>Euteleostomi</taxon>
        <taxon>Actinopterygii</taxon>
        <taxon>Neopterygii</taxon>
        <taxon>Teleostei</taxon>
        <taxon>Neoteleostei</taxon>
        <taxon>Acanthomorphata</taxon>
        <taxon>Eupercaria</taxon>
        <taxon>Perciformes</taxon>
        <taxon>Notothenioidei</taxon>
        <taxon>Channichthyidae</taxon>
        <taxon>Champsocephalus</taxon>
    </lineage>
</organism>
<dbReference type="Proteomes" id="UP001335648">
    <property type="component" value="Unassembled WGS sequence"/>
</dbReference>
<protein>
    <submittedName>
        <fullName evidence="2">Uncharacterized protein</fullName>
    </submittedName>
</protein>
<feature type="region of interest" description="Disordered" evidence="1">
    <location>
        <begin position="22"/>
        <end position="52"/>
    </location>
</feature>
<keyword evidence="3" id="KW-1185">Reference proteome</keyword>
<accession>A0AAN8H464</accession>
<gene>
    <name evidence="2" type="ORF">CesoFtcFv8_007236</name>
</gene>
<evidence type="ECO:0000313" key="2">
    <source>
        <dbReference type="EMBL" id="KAK5901926.1"/>
    </source>
</evidence>
<dbReference type="AlphaFoldDB" id="A0AAN8H464"/>
<reference evidence="2 3" key="1">
    <citation type="journal article" date="2023" name="Mol. Biol. Evol.">
        <title>Genomics of Secondarily Temperate Adaptation in the Only Non-Antarctic Icefish.</title>
        <authorList>
            <person name="Rivera-Colon A.G."/>
            <person name="Rayamajhi N."/>
            <person name="Minhas B.F."/>
            <person name="Madrigal G."/>
            <person name="Bilyk K.T."/>
            <person name="Yoon V."/>
            <person name="Hune M."/>
            <person name="Gregory S."/>
            <person name="Cheng C.H.C."/>
            <person name="Catchen J.M."/>
        </authorList>
    </citation>
    <scope>NUCLEOTIDE SEQUENCE [LARGE SCALE GENOMIC DNA]</scope>
    <source>
        <strain evidence="2">JC2023a</strain>
    </source>
</reference>
<dbReference type="EMBL" id="JAULUE010002051">
    <property type="protein sequence ID" value="KAK5901926.1"/>
    <property type="molecule type" value="Genomic_DNA"/>
</dbReference>
<evidence type="ECO:0000313" key="3">
    <source>
        <dbReference type="Proteomes" id="UP001335648"/>
    </source>
</evidence>
<sequence length="102" mass="11211">MPTGALPVWVPAGDLRNFVQRGGRREAEKEQKSHTQTLHPKEEQHASPGGHLFSQVCSPNVIKIGAAHIPRNAAPVRQHCGWGGTGVRQGQQWGQMELMMKV</sequence>
<evidence type="ECO:0000256" key="1">
    <source>
        <dbReference type="SAM" id="MobiDB-lite"/>
    </source>
</evidence>
<comment type="caution">
    <text evidence="2">The sequence shown here is derived from an EMBL/GenBank/DDBJ whole genome shotgun (WGS) entry which is preliminary data.</text>
</comment>